<dbReference type="OMA" id="FWKQTTH"/>
<evidence type="ECO:0000259" key="14">
    <source>
        <dbReference type="Pfam" id="PF05347"/>
    </source>
</evidence>
<dbReference type="AlphaFoldDB" id="A0A154PEM7"/>
<evidence type="ECO:0000256" key="8">
    <source>
        <dbReference type="ARBA" id="ARBA00022982"/>
    </source>
</evidence>
<evidence type="ECO:0000256" key="1">
    <source>
        <dbReference type="ARBA" id="ARBA00004443"/>
    </source>
</evidence>
<comment type="function">
    <text evidence="13">Accessory subunit of the mitochondrial membrane respiratory chain NADH dehydrogenase (Complex I), that is believed to be not involved in catalysis. Required for proper complex I assembly. Complex I functions in the transfer of electrons from NADH to the respiratory chain. The immediate electron acceptor for the enzyme is believed to be ubiquinone.</text>
</comment>
<evidence type="ECO:0000256" key="13">
    <source>
        <dbReference type="ARBA" id="ARBA00046116"/>
    </source>
</evidence>
<comment type="subunit">
    <text evidence="3">Mammalian complex I is composed of 45 different subunits.</text>
</comment>
<evidence type="ECO:0000256" key="7">
    <source>
        <dbReference type="ARBA" id="ARBA00022792"/>
    </source>
</evidence>
<evidence type="ECO:0000256" key="4">
    <source>
        <dbReference type="ARBA" id="ARBA00016386"/>
    </source>
</evidence>
<dbReference type="Pfam" id="PF05347">
    <property type="entry name" value="Complex1_LYR"/>
    <property type="match status" value="1"/>
</dbReference>
<feature type="domain" description="Complex 1 LYR protein" evidence="14">
    <location>
        <begin position="25"/>
        <end position="87"/>
    </location>
</feature>
<evidence type="ECO:0000256" key="6">
    <source>
        <dbReference type="ARBA" id="ARBA00022660"/>
    </source>
</evidence>
<dbReference type="PANTHER" id="PTHR12964:SF0">
    <property type="entry name" value="NADH DEHYDROGENASE [UBIQUINONE] 1 ALPHA SUBCOMPLEX SUBUNIT 6"/>
    <property type="match status" value="1"/>
</dbReference>
<evidence type="ECO:0000256" key="2">
    <source>
        <dbReference type="ARBA" id="ARBA00009508"/>
    </source>
</evidence>
<evidence type="ECO:0000256" key="5">
    <source>
        <dbReference type="ARBA" id="ARBA00022448"/>
    </source>
</evidence>
<name>A0A154PEM7_DUFNO</name>
<dbReference type="EMBL" id="KQ434874">
    <property type="protein sequence ID" value="KZC09670.1"/>
    <property type="molecule type" value="Genomic_DNA"/>
</dbReference>
<sequence>MATPTRVAWKKVKPILSLNQKDAHRRVLLLYKAWYRQIPQTVLDYDIPKTENDCRAKLKEEFKRHANITDVRVIDLLVIKGQMKLQEVTNMWIPKGGLMNYWQETWEPKPKDFLSKFLSGQDSNI</sequence>
<dbReference type="Proteomes" id="UP000076502">
    <property type="component" value="Unassembled WGS sequence"/>
</dbReference>
<keyword evidence="9" id="KW-0496">Mitochondrion</keyword>
<dbReference type="GO" id="GO:0005743">
    <property type="term" value="C:mitochondrial inner membrane"/>
    <property type="evidence" value="ECO:0007669"/>
    <property type="project" value="UniProtKB-SubCell"/>
</dbReference>
<dbReference type="CDD" id="cd20266">
    <property type="entry name" value="Complex1_LYR_NDUFA6_LYRM6"/>
    <property type="match status" value="1"/>
</dbReference>
<dbReference type="PANTHER" id="PTHR12964">
    <property type="entry name" value="NADH-UBIQUINONE OXIDOREDUCTASE B14 SUBUNIT"/>
    <property type="match status" value="1"/>
</dbReference>
<keyword evidence="15" id="KW-0830">Ubiquinone</keyword>
<keyword evidence="7" id="KW-0999">Mitochondrion inner membrane</keyword>
<reference evidence="15 16" key="1">
    <citation type="submission" date="2015-07" db="EMBL/GenBank/DDBJ databases">
        <title>The genome of Dufourea novaeangliae.</title>
        <authorList>
            <person name="Pan H."/>
            <person name="Kapheim K."/>
        </authorList>
    </citation>
    <scope>NUCLEOTIDE SEQUENCE [LARGE SCALE GENOMIC DNA]</scope>
    <source>
        <strain evidence="15">0120121106</strain>
        <tissue evidence="15">Whole body</tissue>
    </source>
</reference>
<keyword evidence="10" id="KW-0472">Membrane</keyword>
<dbReference type="InterPro" id="IPR016488">
    <property type="entry name" value="NADH_Ub_cplx-1_asu_su-6"/>
</dbReference>
<protein>
    <recommendedName>
        <fullName evidence="4">NADH dehydrogenase [ubiquinone] 1 alpha subcomplex subunit 6</fullName>
    </recommendedName>
    <alternativeName>
        <fullName evidence="11">Complex I-B14</fullName>
    </alternativeName>
    <alternativeName>
        <fullName evidence="12">NADH-ubiquinone oxidoreductase B14 subunit</fullName>
    </alternativeName>
</protein>
<dbReference type="OrthoDB" id="14535at2759"/>
<comment type="similarity">
    <text evidence="2">Belongs to the complex I LYR family.</text>
</comment>
<dbReference type="InterPro" id="IPR008011">
    <property type="entry name" value="Complex1_LYR_dom"/>
</dbReference>
<evidence type="ECO:0000313" key="16">
    <source>
        <dbReference type="Proteomes" id="UP000076502"/>
    </source>
</evidence>
<evidence type="ECO:0000256" key="3">
    <source>
        <dbReference type="ARBA" id="ARBA00011790"/>
    </source>
</evidence>
<evidence type="ECO:0000313" key="15">
    <source>
        <dbReference type="EMBL" id="KZC09670.1"/>
    </source>
</evidence>
<proteinExistence type="inferred from homology"/>
<evidence type="ECO:0000256" key="9">
    <source>
        <dbReference type="ARBA" id="ARBA00023128"/>
    </source>
</evidence>
<keyword evidence="5" id="KW-0813">Transport</keyword>
<evidence type="ECO:0000256" key="12">
    <source>
        <dbReference type="ARBA" id="ARBA00032352"/>
    </source>
</evidence>
<keyword evidence="16" id="KW-1185">Reference proteome</keyword>
<dbReference type="PIRSF" id="PIRSF006643">
    <property type="entry name" value="NDUA6"/>
    <property type="match status" value="1"/>
</dbReference>
<gene>
    <name evidence="15" type="ORF">WN55_00803</name>
</gene>
<keyword evidence="8" id="KW-0249">Electron transport</keyword>
<comment type="subcellular location">
    <subcellularLocation>
        <location evidence="1">Mitochondrion inner membrane</location>
        <topology evidence="1">Peripheral membrane protein</topology>
        <orientation evidence="1">Matrix side</orientation>
    </subcellularLocation>
</comment>
<evidence type="ECO:0000256" key="11">
    <source>
        <dbReference type="ARBA" id="ARBA00030213"/>
    </source>
</evidence>
<dbReference type="STRING" id="178035.A0A154PEM7"/>
<organism evidence="15 16">
    <name type="scientific">Dufourea novaeangliae</name>
    <name type="common">Sweat bee</name>
    <dbReference type="NCBI Taxonomy" id="178035"/>
    <lineage>
        <taxon>Eukaryota</taxon>
        <taxon>Metazoa</taxon>
        <taxon>Ecdysozoa</taxon>
        <taxon>Arthropoda</taxon>
        <taxon>Hexapoda</taxon>
        <taxon>Insecta</taxon>
        <taxon>Pterygota</taxon>
        <taxon>Neoptera</taxon>
        <taxon>Endopterygota</taxon>
        <taxon>Hymenoptera</taxon>
        <taxon>Apocrita</taxon>
        <taxon>Aculeata</taxon>
        <taxon>Apoidea</taxon>
        <taxon>Anthophila</taxon>
        <taxon>Halictidae</taxon>
        <taxon>Rophitinae</taxon>
        <taxon>Dufourea</taxon>
    </lineage>
</organism>
<accession>A0A154PEM7</accession>
<dbReference type="GO" id="GO:0006979">
    <property type="term" value="P:response to oxidative stress"/>
    <property type="evidence" value="ECO:0007669"/>
    <property type="project" value="TreeGrafter"/>
</dbReference>
<dbReference type="InterPro" id="IPR045299">
    <property type="entry name" value="Complex1_LYR_NDUFA6_LYRM6"/>
</dbReference>
<dbReference type="GO" id="GO:0045271">
    <property type="term" value="C:respiratory chain complex I"/>
    <property type="evidence" value="ECO:0007669"/>
    <property type="project" value="InterPro"/>
</dbReference>
<keyword evidence="6" id="KW-0679">Respiratory chain</keyword>
<evidence type="ECO:0000256" key="10">
    <source>
        <dbReference type="ARBA" id="ARBA00023136"/>
    </source>
</evidence>